<evidence type="ECO:0000256" key="5">
    <source>
        <dbReference type="ARBA" id="ARBA00018681"/>
    </source>
</evidence>
<evidence type="ECO:0000313" key="17">
    <source>
        <dbReference type="Proteomes" id="UP000694422"/>
    </source>
</evidence>
<reference evidence="16" key="2">
    <citation type="submission" date="2025-09" db="UniProtKB">
        <authorList>
            <consortium name="Ensembl"/>
        </authorList>
    </citation>
    <scope>IDENTIFICATION</scope>
</reference>
<protein>
    <recommendedName>
        <fullName evidence="5">NADH dehydrogenase [ubiquinone] 1 beta subcomplex subunit 4</fullName>
    </recommendedName>
    <alternativeName>
        <fullName evidence="14">Complex I-B15</fullName>
    </alternativeName>
    <alternativeName>
        <fullName evidence="15">NADH-ubiquinone oxidoreductase B15 subunit</fullName>
    </alternativeName>
</protein>
<evidence type="ECO:0000256" key="3">
    <source>
        <dbReference type="ARBA" id="ARBA00007260"/>
    </source>
</evidence>
<name>A0A8C9P5S7_SPEDA</name>
<keyword evidence="11" id="KW-1133">Transmembrane helix</keyword>
<organism evidence="16 17">
    <name type="scientific">Spermophilus dauricus</name>
    <name type="common">Daurian ground squirrel</name>
    <dbReference type="NCBI Taxonomy" id="99837"/>
    <lineage>
        <taxon>Eukaryota</taxon>
        <taxon>Metazoa</taxon>
        <taxon>Chordata</taxon>
        <taxon>Craniata</taxon>
        <taxon>Vertebrata</taxon>
        <taxon>Euteleostomi</taxon>
        <taxon>Mammalia</taxon>
        <taxon>Eutheria</taxon>
        <taxon>Euarchontoglires</taxon>
        <taxon>Glires</taxon>
        <taxon>Rodentia</taxon>
        <taxon>Sciuromorpha</taxon>
        <taxon>Sciuridae</taxon>
        <taxon>Xerinae</taxon>
        <taxon>Marmotini</taxon>
        <taxon>Spermophilus</taxon>
    </lineage>
</organism>
<evidence type="ECO:0000256" key="8">
    <source>
        <dbReference type="ARBA" id="ARBA00022692"/>
    </source>
</evidence>
<evidence type="ECO:0000256" key="6">
    <source>
        <dbReference type="ARBA" id="ARBA00022448"/>
    </source>
</evidence>
<dbReference type="AlphaFoldDB" id="A0A8C9P5S7"/>
<evidence type="ECO:0000256" key="11">
    <source>
        <dbReference type="ARBA" id="ARBA00022989"/>
    </source>
</evidence>
<sequence>MSFPKYKPLRLVTLLPTLDPAEYTKYTISLETLKVQAERLAIRAGLNGGICFSTMTPTVEGSLKILP</sequence>
<evidence type="ECO:0000256" key="7">
    <source>
        <dbReference type="ARBA" id="ARBA00022660"/>
    </source>
</evidence>
<dbReference type="GO" id="GO:0005743">
    <property type="term" value="C:mitochondrial inner membrane"/>
    <property type="evidence" value="ECO:0007669"/>
    <property type="project" value="UniProtKB-SubCell"/>
</dbReference>
<evidence type="ECO:0000256" key="10">
    <source>
        <dbReference type="ARBA" id="ARBA00022982"/>
    </source>
</evidence>
<evidence type="ECO:0000256" key="13">
    <source>
        <dbReference type="ARBA" id="ARBA00023136"/>
    </source>
</evidence>
<keyword evidence="12" id="KW-0496">Mitochondrion</keyword>
<comment type="subunit">
    <text evidence="4">Complex I is composed of 45 different subunits.</text>
</comment>
<evidence type="ECO:0000256" key="1">
    <source>
        <dbReference type="ARBA" id="ARBA00003195"/>
    </source>
</evidence>
<accession>A0A8C9P5S7</accession>
<evidence type="ECO:0000256" key="15">
    <source>
        <dbReference type="ARBA" id="ARBA00030987"/>
    </source>
</evidence>
<keyword evidence="17" id="KW-1185">Reference proteome</keyword>
<evidence type="ECO:0000256" key="12">
    <source>
        <dbReference type="ARBA" id="ARBA00023128"/>
    </source>
</evidence>
<reference evidence="16" key="1">
    <citation type="submission" date="2025-08" db="UniProtKB">
        <authorList>
            <consortium name="Ensembl"/>
        </authorList>
    </citation>
    <scope>IDENTIFICATION</scope>
</reference>
<keyword evidence="6" id="KW-0813">Transport</keyword>
<keyword evidence="10" id="KW-0249">Electron transport</keyword>
<dbReference type="Ensembl" id="ENSSDAT00000003198.1">
    <property type="protein sequence ID" value="ENSSDAP00000002767.1"/>
    <property type="gene ID" value="ENSSDAG00000002671.1"/>
</dbReference>
<evidence type="ECO:0000256" key="14">
    <source>
        <dbReference type="ARBA" id="ARBA00030212"/>
    </source>
</evidence>
<proteinExistence type="inferred from homology"/>
<evidence type="ECO:0000256" key="9">
    <source>
        <dbReference type="ARBA" id="ARBA00022792"/>
    </source>
</evidence>
<keyword evidence="9" id="KW-0999">Mitochondrion inner membrane</keyword>
<keyword evidence="13" id="KW-0472">Membrane</keyword>
<evidence type="ECO:0000313" key="16">
    <source>
        <dbReference type="Ensembl" id="ENSSDAP00000002767.1"/>
    </source>
</evidence>
<dbReference type="Proteomes" id="UP000694422">
    <property type="component" value="Unplaced"/>
</dbReference>
<comment type="similarity">
    <text evidence="3">Belongs to the complex I NDUFB4 subunit family.</text>
</comment>
<keyword evidence="7" id="KW-0679">Respiratory chain</keyword>
<dbReference type="InterPro" id="IPR009866">
    <property type="entry name" value="NADH_UbQ_OxRdtase_NDUFB4_su"/>
</dbReference>
<dbReference type="Pfam" id="PF07225">
    <property type="entry name" value="NDUF_B4"/>
    <property type="match status" value="1"/>
</dbReference>
<keyword evidence="8" id="KW-0812">Transmembrane</keyword>
<evidence type="ECO:0000256" key="2">
    <source>
        <dbReference type="ARBA" id="ARBA00004298"/>
    </source>
</evidence>
<evidence type="ECO:0000256" key="4">
    <source>
        <dbReference type="ARBA" id="ARBA00011533"/>
    </source>
</evidence>
<comment type="subcellular location">
    <subcellularLocation>
        <location evidence="2">Mitochondrion inner membrane</location>
        <topology evidence="2">Single-pass membrane protein</topology>
        <orientation evidence="2">Matrix side</orientation>
    </subcellularLocation>
</comment>
<comment type="function">
    <text evidence="1">Accessory subunit of the mitochondrial membrane respiratory chain NADH dehydrogenase (Complex I), that is believed not to be involved in catalysis. Complex I functions in the transfer of electrons from NADH to the respiratory chain. The immediate electron acceptor for the enzyme is believed to be ubiquinone.</text>
</comment>